<dbReference type="EMBL" id="CAAKNF010000196">
    <property type="protein sequence ID" value="VIO88305.1"/>
    <property type="molecule type" value="Genomic_DNA"/>
</dbReference>
<evidence type="ECO:0000313" key="2">
    <source>
        <dbReference type="Proteomes" id="UP000006672"/>
    </source>
</evidence>
<dbReference type="GeneID" id="66059123"/>
<organism evidence="1">
    <name type="scientific">Brugia malayi</name>
    <name type="common">Filarial nematode worm</name>
    <dbReference type="NCBI Taxonomy" id="6279"/>
    <lineage>
        <taxon>Eukaryota</taxon>
        <taxon>Metazoa</taxon>
        <taxon>Ecdysozoa</taxon>
        <taxon>Nematoda</taxon>
        <taxon>Chromadorea</taxon>
        <taxon>Rhabditida</taxon>
        <taxon>Spirurina</taxon>
        <taxon>Spiruromorpha</taxon>
        <taxon>Filarioidea</taxon>
        <taxon>Onchocercidae</taxon>
        <taxon>Brugia</taxon>
    </lineage>
</organism>
<dbReference type="AlphaFoldDB" id="A0A4E9EWI3"/>
<dbReference type="Gene3D" id="3.40.395.10">
    <property type="entry name" value="Adenoviral Proteinase, Chain A"/>
    <property type="match status" value="1"/>
</dbReference>
<evidence type="ECO:0000313" key="3">
    <source>
        <dbReference type="WBParaSite" id="Bm18002.1"/>
    </source>
</evidence>
<gene>
    <name evidence="1 3" type="primary">Bm18002</name>
    <name evidence="1" type="ORF">BM_BM18002</name>
</gene>
<dbReference type="STRING" id="6279.A0A5S6PEV9"/>
<accession>A0A4E9EWI3</accession>
<dbReference type="OrthoDB" id="5825090at2759"/>
<dbReference type="KEGG" id="bmy:BM_BM18002"/>
<dbReference type="RefSeq" id="XP_042930771.1">
    <property type="nucleotide sequence ID" value="XM_043074837.1"/>
</dbReference>
<accession>A0A5S6PEV9</accession>
<reference evidence="2" key="1">
    <citation type="journal article" date="2007" name="Science">
        <title>Draft genome of the filarial nematode parasite Brugia malayi.</title>
        <authorList>
            <person name="Ghedin E."/>
            <person name="Wang S."/>
            <person name="Spiro D."/>
            <person name="Caler E."/>
            <person name="Zhao Q."/>
            <person name="Crabtree J."/>
            <person name="Allen J.E."/>
            <person name="Delcher A.L."/>
            <person name="Guiliano D.B."/>
            <person name="Miranda-Saavedra D."/>
            <person name="Angiuoli S.V."/>
            <person name="Creasy T."/>
            <person name="Amedeo P."/>
            <person name="Haas B."/>
            <person name="El-Sayed N.M."/>
            <person name="Wortman J.R."/>
            <person name="Feldblyum T."/>
            <person name="Tallon L."/>
            <person name="Schatz M."/>
            <person name="Shumway M."/>
            <person name="Koo H."/>
            <person name="Salzberg S.L."/>
            <person name="Schobel S."/>
            <person name="Pertea M."/>
            <person name="Pop M."/>
            <person name="White O."/>
            <person name="Barton G.J."/>
            <person name="Carlow C.K."/>
            <person name="Crawford M.J."/>
            <person name="Daub J."/>
            <person name="Dimmic M.W."/>
            <person name="Estes C.F."/>
            <person name="Foster J.M."/>
            <person name="Ganatra M."/>
            <person name="Gregory W.F."/>
            <person name="Johnson N.M."/>
            <person name="Jin J."/>
            <person name="Komuniecki R."/>
            <person name="Korf I."/>
            <person name="Kumar S."/>
            <person name="Laney S."/>
            <person name="Li B.W."/>
            <person name="Li W."/>
            <person name="Lindblom T.H."/>
            <person name="Lustigman S."/>
            <person name="Ma D."/>
            <person name="Maina C.V."/>
            <person name="Martin D.M."/>
            <person name="McCarter J.P."/>
            <person name="McReynolds L."/>
            <person name="Mitreva M."/>
            <person name="Nutman T.B."/>
            <person name="Parkinson J."/>
            <person name="Peregrin-Alvarez J.M."/>
            <person name="Poole C."/>
            <person name="Ren Q."/>
            <person name="Saunders L."/>
            <person name="Sluder A.E."/>
            <person name="Smith K."/>
            <person name="Stanke M."/>
            <person name="Unnasch T.R."/>
            <person name="Ware J."/>
            <person name="Wei A.D."/>
            <person name="Weil G."/>
            <person name="Williams D.J."/>
            <person name="Zhang Y."/>
            <person name="Williams S.A."/>
            <person name="Fraser-Liggett C."/>
            <person name="Slatko B."/>
            <person name="Blaxter M.L."/>
            <person name="Scott A.L."/>
        </authorList>
    </citation>
    <scope>NUCLEOTIDE SEQUENCE</scope>
    <source>
        <strain evidence="2">FR3</strain>
    </source>
</reference>
<dbReference type="Proteomes" id="UP000006672">
    <property type="component" value="Unassembled WGS sequence"/>
</dbReference>
<dbReference type="SUPFAM" id="SSF54001">
    <property type="entry name" value="Cysteine proteinases"/>
    <property type="match status" value="1"/>
</dbReference>
<proteinExistence type="predicted"/>
<protein>
    <submittedName>
        <fullName evidence="3">Ubiquitin-like protease family profile domain-containing protein</fullName>
    </submittedName>
</protein>
<reference evidence="1" key="2">
    <citation type="submission" date="2019-04" db="EMBL/GenBank/DDBJ databases">
        <authorList>
            <person name="Howe K."/>
            <person name="Paulini M."/>
            <person name="Williams G."/>
        </authorList>
    </citation>
    <scope>NUCLEOTIDE SEQUENCE [LARGE SCALE GENOMIC DNA]</scope>
    <source>
        <strain evidence="1">FR3</strain>
    </source>
</reference>
<dbReference type="InterPro" id="IPR038765">
    <property type="entry name" value="Papain-like_cys_pep_sf"/>
</dbReference>
<sequence>MERADEADAMQKSKIDFDELISDISDSETAETNTSDEQQSDKESFRQINIKMGERLTDDIIDAYCDKLQESVNKEVDGMLAMQYILLEPNSIKNLIKGDKNICQVIYDHCRVHYLVLFRNKHNPKRIIIYDPIVPRRNSVLETFNNSVRKQIFAMFGHLYEDDEMVEIAIETGLRTQNDSWSCGLRAVAFITHLLLGINPANYEYDLEKVGKFIMQIIKIDRPSRKVIVNGQFGQ</sequence>
<name>A0A4E9EWI3_BRUMA</name>
<dbReference type="CTD" id="66059123"/>
<evidence type="ECO:0000313" key="1">
    <source>
        <dbReference type="EMBL" id="VIO88305.1"/>
    </source>
</evidence>
<dbReference type="WBParaSite" id="Bm18002.1">
    <property type="protein sequence ID" value="Bm18002.1"/>
    <property type="gene ID" value="WBGene00269144"/>
</dbReference>
<keyword evidence="2" id="KW-1185">Reference proteome</keyword>
<reference evidence="3" key="3">
    <citation type="submission" date="2019-12" db="UniProtKB">
        <authorList>
            <consortium name="WormBaseParasite"/>
        </authorList>
    </citation>
    <scope>IDENTIFICATION</scope>
</reference>